<organism evidence="2 3">
    <name type="scientific">Caerostris extrusa</name>
    <name type="common">Bark spider</name>
    <name type="synonym">Caerostris bankana</name>
    <dbReference type="NCBI Taxonomy" id="172846"/>
    <lineage>
        <taxon>Eukaryota</taxon>
        <taxon>Metazoa</taxon>
        <taxon>Ecdysozoa</taxon>
        <taxon>Arthropoda</taxon>
        <taxon>Chelicerata</taxon>
        <taxon>Arachnida</taxon>
        <taxon>Araneae</taxon>
        <taxon>Araneomorphae</taxon>
        <taxon>Entelegynae</taxon>
        <taxon>Araneoidea</taxon>
        <taxon>Araneidae</taxon>
        <taxon>Caerostris</taxon>
    </lineage>
</organism>
<evidence type="ECO:0000313" key="2">
    <source>
        <dbReference type="EMBL" id="GIY37123.1"/>
    </source>
</evidence>
<accession>A0AAV4SRX8</accession>
<sequence length="152" mass="17143">MYFAVITLLVLPSSVVLGNHWRFETQGASCPPDENCKYITSCPGAKARFWEGDPPTICGWKEAIPMVCCSNYAEGILLLNSTINENPAPNVNPERNENQRSRNMRFNPRLSSISETGCGRRESLTSYNAGRYPTYYAGGVNTIWRWPWMLSI</sequence>
<name>A0AAV4SRX8_CAEEX</name>
<dbReference type="EMBL" id="BPLR01010124">
    <property type="protein sequence ID" value="GIY37123.1"/>
    <property type="molecule type" value="Genomic_DNA"/>
</dbReference>
<comment type="caution">
    <text evidence="2">The sequence shown here is derived from an EMBL/GenBank/DDBJ whole genome shotgun (WGS) entry which is preliminary data.</text>
</comment>
<protein>
    <submittedName>
        <fullName evidence="2">Uncharacterized protein</fullName>
    </submittedName>
</protein>
<evidence type="ECO:0000256" key="1">
    <source>
        <dbReference type="SAM" id="SignalP"/>
    </source>
</evidence>
<keyword evidence="1" id="KW-0732">Signal</keyword>
<dbReference type="Proteomes" id="UP001054945">
    <property type="component" value="Unassembled WGS sequence"/>
</dbReference>
<feature type="signal peptide" evidence="1">
    <location>
        <begin position="1"/>
        <end position="18"/>
    </location>
</feature>
<dbReference type="AlphaFoldDB" id="A0AAV4SRX8"/>
<feature type="chain" id="PRO_5043629762" evidence="1">
    <location>
        <begin position="19"/>
        <end position="152"/>
    </location>
</feature>
<proteinExistence type="predicted"/>
<reference evidence="2 3" key="1">
    <citation type="submission" date="2021-06" db="EMBL/GenBank/DDBJ databases">
        <title>Caerostris extrusa draft genome.</title>
        <authorList>
            <person name="Kono N."/>
            <person name="Arakawa K."/>
        </authorList>
    </citation>
    <scope>NUCLEOTIDE SEQUENCE [LARGE SCALE GENOMIC DNA]</scope>
</reference>
<gene>
    <name evidence="2" type="ORF">CEXT_259051</name>
</gene>
<evidence type="ECO:0000313" key="3">
    <source>
        <dbReference type="Proteomes" id="UP001054945"/>
    </source>
</evidence>
<keyword evidence="3" id="KW-1185">Reference proteome</keyword>